<accession>A0AAQ1P604</accession>
<comment type="caution">
    <text evidence="1">The sequence shown here is derived from an EMBL/GenBank/DDBJ whole genome shotgun (WGS) entry which is preliminary data.</text>
</comment>
<dbReference type="RefSeq" id="WP_133970905.1">
    <property type="nucleotide sequence ID" value="NZ_OPYN01000070.1"/>
</dbReference>
<dbReference type="Proteomes" id="UP000294335">
    <property type="component" value="Unassembled WGS sequence"/>
</dbReference>
<evidence type="ECO:0000313" key="2">
    <source>
        <dbReference type="Proteomes" id="UP000294335"/>
    </source>
</evidence>
<evidence type="ECO:0000313" key="1">
    <source>
        <dbReference type="EMBL" id="SPO59958.1"/>
    </source>
</evidence>
<keyword evidence="2" id="KW-1185">Reference proteome</keyword>
<sequence length="413" mass="46542">MISITHPAVMQYVHELPVGLLPIMFQDDPLPRLVVKVSKEIILAAKVRKGFSIHLVPYNVSGVESVGFVAAFFDDYNHPLTICGALAKELLGYQFRTLFLSEYVDVYFFDELGREVLGYKSKFVSSSAHRELMQGVGIPSAEGLNQSAIISYISEWFKFTGAKQDDCAIKVEFLEPLYPENIVFADMRDESHMYHGSSSVSHFALEREEPGSFQEQEIIALLQRIFAPEEIYHSPKRYYDREEVADILIVTGSSVFIVQAKDSPNLERVVNQSIDRKKSTALKALKKGAAQVKGAALYLKRKTPALFFNGDAEVKVDLEGKGVYGLVVMKELFNDSYDEYTPILIDVYDSKDVPTIALSYGELHTYTRFLKSEQGFLEAFNKVFNWGRRTGVFPRLRVMAPGSVINPDPVMPD</sequence>
<dbReference type="EMBL" id="OPYN01000070">
    <property type="protein sequence ID" value="SPO59958.1"/>
    <property type="molecule type" value="Genomic_DNA"/>
</dbReference>
<dbReference type="AlphaFoldDB" id="A0AAQ1P604"/>
<proteinExistence type="predicted"/>
<evidence type="ECO:0008006" key="3">
    <source>
        <dbReference type="Google" id="ProtNLM"/>
    </source>
</evidence>
<gene>
    <name evidence="1" type="ORF">JV551A3_V1_700230</name>
</gene>
<organism evidence="1 2">
    <name type="scientific">Pseudomonas inefficax</name>
    <dbReference type="NCBI Taxonomy" id="2078786"/>
    <lineage>
        <taxon>Bacteria</taxon>
        <taxon>Pseudomonadati</taxon>
        <taxon>Pseudomonadota</taxon>
        <taxon>Gammaproteobacteria</taxon>
        <taxon>Pseudomonadales</taxon>
        <taxon>Pseudomonadaceae</taxon>
        <taxon>Pseudomonas</taxon>
    </lineage>
</organism>
<name>A0AAQ1P604_9PSED</name>
<reference evidence="1 2" key="1">
    <citation type="submission" date="2018-02" db="EMBL/GenBank/DDBJ databases">
        <authorList>
            <person name="Dubost A."/>
        </authorList>
    </citation>
    <scope>NUCLEOTIDE SEQUENCE [LARGE SCALE GENOMIC DNA]</scope>
    <source>
        <strain evidence="2">JV551A3</strain>
    </source>
</reference>
<protein>
    <recommendedName>
        <fullName evidence="3">Nuclease-related domain-containing protein</fullName>
    </recommendedName>
</protein>